<feature type="compositionally biased region" description="Basic and acidic residues" evidence="15">
    <location>
        <begin position="1960"/>
        <end position="2053"/>
    </location>
</feature>
<dbReference type="CDD" id="cd15531">
    <property type="entry name" value="PHD1_CHD_II"/>
    <property type="match status" value="1"/>
</dbReference>
<keyword evidence="10" id="KW-0805">Transcription regulation</keyword>
<feature type="region of interest" description="Disordered" evidence="15">
    <location>
        <begin position="560"/>
        <end position="581"/>
    </location>
</feature>
<evidence type="ECO:0000256" key="9">
    <source>
        <dbReference type="ARBA" id="ARBA00022840"/>
    </source>
</evidence>
<dbReference type="Gene3D" id="3.30.40.10">
    <property type="entry name" value="Zinc/RING finger domain, C3HC4 (zinc finger)"/>
    <property type="match status" value="2"/>
</dbReference>
<feature type="compositionally biased region" description="Acidic residues" evidence="15">
    <location>
        <begin position="686"/>
        <end position="705"/>
    </location>
</feature>
<dbReference type="Gene3D" id="2.40.50.40">
    <property type="match status" value="2"/>
</dbReference>
<keyword evidence="8" id="KW-0862">Zinc</keyword>
<dbReference type="CDD" id="cd15532">
    <property type="entry name" value="PHD2_CHD_II"/>
    <property type="match status" value="1"/>
</dbReference>
<feature type="region of interest" description="Disordered" evidence="15">
    <location>
        <begin position="225"/>
        <end position="314"/>
    </location>
</feature>
<dbReference type="SMART" id="SM00249">
    <property type="entry name" value="PHD"/>
    <property type="match status" value="2"/>
</dbReference>
<dbReference type="GO" id="GO:0000785">
    <property type="term" value="C:chromatin"/>
    <property type="evidence" value="ECO:0007669"/>
    <property type="project" value="TreeGrafter"/>
</dbReference>
<evidence type="ECO:0000256" key="12">
    <source>
        <dbReference type="ARBA" id="ARBA00023163"/>
    </source>
</evidence>
<dbReference type="SMART" id="SM00298">
    <property type="entry name" value="CHROMO"/>
    <property type="match status" value="2"/>
</dbReference>
<dbReference type="InterPro" id="IPR019787">
    <property type="entry name" value="Znf_PHD-finger"/>
</dbReference>
<dbReference type="Pfam" id="PF06461">
    <property type="entry name" value="CHDII_SANT-like"/>
    <property type="match status" value="1"/>
</dbReference>
<keyword evidence="2" id="KW-0597">Phosphoprotein</keyword>
<evidence type="ECO:0000256" key="13">
    <source>
        <dbReference type="ARBA" id="ARBA00023242"/>
    </source>
</evidence>
<dbReference type="SMART" id="SM01147">
    <property type="entry name" value="DUF1087"/>
    <property type="match status" value="1"/>
</dbReference>
<dbReference type="InterPro" id="IPR012957">
    <property type="entry name" value="CHD_C2"/>
</dbReference>
<feature type="region of interest" description="Disordered" evidence="15">
    <location>
        <begin position="1677"/>
        <end position="1731"/>
    </location>
</feature>
<evidence type="ECO:0000256" key="3">
    <source>
        <dbReference type="ARBA" id="ARBA00022723"/>
    </source>
</evidence>
<feature type="region of interest" description="Disordered" evidence="15">
    <location>
        <begin position="664"/>
        <end position="713"/>
    </location>
</feature>
<evidence type="ECO:0000259" key="17">
    <source>
        <dbReference type="PROSITE" id="PS50016"/>
    </source>
</evidence>
<dbReference type="Pfam" id="PF00271">
    <property type="entry name" value="Helicase_C"/>
    <property type="match status" value="1"/>
</dbReference>
<dbReference type="Gene3D" id="3.40.50.300">
    <property type="entry name" value="P-loop containing nucleotide triphosphate hydrolases"/>
    <property type="match status" value="1"/>
</dbReference>
<accession>A0AAD9NRV8</accession>
<keyword evidence="7" id="KW-0378">Hydrolase</keyword>
<feature type="compositionally biased region" description="Basic residues" evidence="15">
    <location>
        <begin position="665"/>
        <end position="682"/>
    </location>
</feature>
<name>A0AAD9NRV8_RIDPI</name>
<keyword evidence="5" id="KW-0547">Nucleotide-binding</keyword>
<dbReference type="GO" id="GO:0005634">
    <property type="term" value="C:nucleus"/>
    <property type="evidence" value="ECO:0007669"/>
    <property type="project" value="UniProtKB-SubCell"/>
</dbReference>
<feature type="region of interest" description="Disordered" evidence="15">
    <location>
        <begin position="2460"/>
        <end position="2480"/>
    </location>
</feature>
<feature type="domain" description="PHD-type" evidence="17">
    <location>
        <begin position="434"/>
        <end position="481"/>
    </location>
</feature>
<dbReference type="PROSITE" id="PS51194">
    <property type="entry name" value="HELICASE_CTER"/>
    <property type="match status" value="1"/>
</dbReference>
<evidence type="ECO:0000256" key="5">
    <source>
        <dbReference type="ARBA" id="ARBA00022741"/>
    </source>
</evidence>
<dbReference type="InterPro" id="IPR014001">
    <property type="entry name" value="Helicase_ATP-bd"/>
</dbReference>
<dbReference type="InterPro" id="IPR009463">
    <property type="entry name" value="DUF1087"/>
</dbReference>
<keyword evidence="21" id="KW-1185">Reference proteome</keyword>
<feature type="compositionally biased region" description="Polar residues" evidence="15">
    <location>
        <begin position="2386"/>
        <end position="2398"/>
    </location>
</feature>
<dbReference type="SMART" id="SM00490">
    <property type="entry name" value="HELICc"/>
    <property type="match status" value="1"/>
</dbReference>
<keyword evidence="6 14" id="KW-0863">Zinc-finger</keyword>
<feature type="compositionally biased region" description="Basic and acidic residues" evidence="15">
    <location>
        <begin position="1869"/>
        <end position="1914"/>
    </location>
</feature>
<evidence type="ECO:0000256" key="1">
    <source>
        <dbReference type="ARBA" id="ARBA00004123"/>
    </source>
</evidence>
<feature type="compositionally biased region" description="Basic residues" evidence="15">
    <location>
        <begin position="91"/>
        <end position="101"/>
    </location>
</feature>
<dbReference type="InterPro" id="IPR012958">
    <property type="entry name" value="CHD_N"/>
</dbReference>
<dbReference type="SMART" id="SM00487">
    <property type="entry name" value="DEXDc"/>
    <property type="match status" value="1"/>
</dbReference>
<evidence type="ECO:0000256" key="14">
    <source>
        <dbReference type="PROSITE-ProRule" id="PRU00146"/>
    </source>
</evidence>
<dbReference type="Pfam" id="PF06465">
    <property type="entry name" value="DUF1087"/>
    <property type="match status" value="1"/>
</dbReference>
<dbReference type="Pfam" id="PF00385">
    <property type="entry name" value="Chromo"/>
    <property type="match status" value="1"/>
</dbReference>
<feature type="compositionally biased region" description="Acidic residues" evidence="15">
    <location>
        <begin position="1680"/>
        <end position="1694"/>
    </location>
</feature>
<dbReference type="PROSITE" id="PS50016">
    <property type="entry name" value="ZF_PHD_2"/>
    <property type="match status" value="2"/>
</dbReference>
<dbReference type="InterPro" id="IPR000953">
    <property type="entry name" value="Chromo/chromo_shadow_dom"/>
</dbReference>
<evidence type="ECO:0000256" key="8">
    <source>
        <dbReference type="ARBA" id="ARBA00022833"/>
    </source>
</evidence>
<dbReference type="InterPro" id="IPR013083">
    <property type="entry name" value="Znf_RING/FYVE/PHD"/>
</dbReference>
<evidence type="ECO:0000256" key="4">
    <source>
        <dbReference type="ARBA" id="ARBA00022737"/>
    </source>
</evidence>
<comment type="caution">
    <text evidence="20">The sequence shown here is derived from an EMBL/GenBank/DDBJ whole genome shotgun (WGS) entry which is preliminary data.</text>
</comment>
<dbReference type="SUPFAM" id="SSF54160">
    <property type="entry name" value="Chromo domain-like"/>
    <property type="match status" value="2"/>
</dbReference>
<dbReference type="GO" id="GO:0140658">
    <property type="term" value="F:ATP-dependent chromatin remodeler activity"/>
    <property type="evidence" value="ECO:0007669"/>
    <property type="project" value="TreeGrafter"/>
</dbReference>
<dbReference type="CDD" id="cd18667">
    <property type="entry name" value="CD1_tandem_CHD3-4_like"/>
    <property type="match status" value="1"/>
</dbReference>
<dbReference type="InterPro" id="IPR011011">
    <property type="entry name" value="Znf_FYVE_PHD"/>
</dbReference>
<dbReference type="SUPFAM" id="SSF52540">
    <property type="entry name" value="P-loop containing nucleoside triphosphate hydrolases"/>
    <property type="match status" value="3"/>
</dbReference>
<dbReference type="PROSITE" id="PS51192">
    <property type="entry name" value="HELICASE_ATP_BIND_1"/>
    <property type="match status" value="1"/>
</dbReference>
<evidence type="ECO:0000256" key="7">
    <source>
        <dbReference type="ARBA" id="ARBA00022801"/>
    </source>
</evidence>
<comment type="subcellular location">
    <subcellularLocation>
        <location evidence="1">Nucleus</location>
    </subcellularLocation>
</comment>
<keyword evidence="11" id="KW-0238">DNA-binding</keyword>
<dbReference type="InterPro" id="IPR016197">
    <property type="entry name" value="Chromo-like_dom_sf"/>
</dbReference>
<dbReference type="SMART" id="SM01146">
    <property type="entry name" value="DUF1086"/>
    <property type="match status" value="1"/>
</dbReference>
<dbReference type="GO" id="GO:0016887">
    <property type="term" value="F:ATP hydrolysis activity"/>
    <property type="evidence" value="ECO:0007669"/>
    <property type="project" value="TreeGrafter"/>
</dbReference>
<keyword evidence="3" id="KW-0479">Metal-binding</keyword>
<evidence type="ECO:0000256" key="10">
    <source>
        <dbReference type="ARBA" id="ARBA00023015"/>
    </source>
</evidence>
<organism evidence="20 21">
    <name type="scientific">Ridgeia piscesae</name>
    <name type="common">Tubeworm</name>
    <dbReference type="NCBI Taxonomy" id="27915"/>
    <lineage>
        <taxon>Eukaryota</taxon>
        <taxon>Metazoa</taxon>
        <taxon>Spiralia</taxon>
        <taxon>Lophotrochozoa</taxon>
        <taxon>Annelida</taxon>
        <taxon>Polychaeta</taxon>
        <taxon>Sedentaria</taxon>
        <taxon>Canalipalpata</taxon>
        <taxon>Sabellida</taxon>
        <taxon>Siboglinidae</taxon>
        <taxon>Ridgeia</taxon>
    </lineage>
</organism>
<gene>
    <name evidence="20" type="ORF">NP493_544g01031</name>
</gene>
<dbReference type="Pfam" id="PF00628">
    <property type="entry name" value="PHD"/>
    <property type="match status" value="2"/>
</dbReference>
<feature type="compositionally biased region" description="Basic and acidic residues" evidence="15">
    <location>
        <begin position="1942"/>
        <end position="1953"/>
    </location>
</feature>
<feature type="compositionally biased region" description="Basic residues" evidence="15">
    <location>
        <begin position="337"/>
        <end position="358"/>
    </location>
</feature>
<feature type="region of interest" description="Disordered" evidence="15">
    <location>
        <begin position="334"/>
        <end position="365"/>
    </location>
</feature>
<evidence type="ECO:0000259" key="16">
    <source>
        <dbReference type="PROSITE" id="PS50013"/>
    </source>
</evidence>
<feature type="domain" description="Chromo" evidence="16">
    <location>
        <begin position="503"/>
        <end position="568"/>
    </location>
</feature>
<dbReference type="PROSITE" id="PS50013">
    <property type="entry name" value="CHROMO_2"/>
    <property type="match status" value="2"/>
</dbReference>
<dbReference type="GO" id="GO:0042393">
    <property type="term" value="F:histone binding"/>
    <property type="evidence" value="ECO:0007669"/>
    <property type="project" value="TreeGrafter"/>
</dbReference>
<dbReference type="InterPro" id="IPR023780">
    <property type="entry name" value="Chromo_domain"/>
</dbReference>
<dbReference type="Pfam" id="PF08074">
    <property type="entry name" value="CHDCT2"/>
    <property type="match status" value="2"/>
</dbReference>
<keyword evidence="9" id="KW-0067">ATP-binding</keyword>
<reference evidence="20" key="1">
    <citation type="journal article" date="2023" name="Mol. Biol. Evol.">
        <title>Third-Generation Sequencing Reveals the Adaptive Role of the Epigenome in Three Deep-Sea Polychaetes.</title>
        <authorList>
            <person name="Perez M."/>
            <person name="Aroh O."/>
            <person name="Sun Y."/>
            <person name="Lan Y."/>
            <person name="Juniper S.K."/>
            <person name="Young C.R."/>
            <person name="Angers B."/>
            <person name="Qian P.Y."/>
        </authorList>
    </citation>
    <scope>NUCLEOTIDE SEQUENCE</scope>
    <source>
        <strain evidence="20">R07B-5</strain>
    </source>
</reference>
<dbReference type="Pfam" id="PF08073">
    <property type="entry name" value="CHDNT"/>
    <property type="match status" value="1"/>
</dbReference>
<dbReference type="Pfam" id="PF00176">
    <property type="entry name" value="SNF2-rel_dom"/>
    <property type="match status" value="1"/>
</dbReference>
<dbReference type="CDD" id="cd18793">
    <property type="entry name" value="SF2_C_SNF"/>
    <property type="match status" value="1"/>
</dbReference>
<dbReference type="PANTHER" id="PTHR45623">
    <property type="entry name" value="CHROMODOMAIN-HELICASE-DNA-BINDING PROTEIN 3-RELATED-RELATED"/>
    <property type="match status" value="1"/>
</dbReference>
<dbReference type="InterPro" id="IPR009462">
    <property type="entry name" value="CHD_II_SANT-like"/>
</dbReference>
<evidence type="ECO:0000259" key="19">
    <source>
        <dbReference type="PROSITE" id="PS51194"/>
    </source>
</evidence>
<dbReference type="InterPro" id="IPR001965">
    <property type="entry name" value="Znf_PHD"/>
</dbReference>
<evidence type="ECO:0000313" key="20">
    <source>
        <dbReference type="EMBL" id="KAK2178433.1"/>
    </source>
</evidence>
<dbReference type="Gene3D" id="3.40.50.10810">
    <property type="entry name" value="Tandem AAA-ATPase domain"/>
    <property type="match status" value="2"/>
</dbReference>
<evidence type="ECO:0000256" key="6">
    <source>
        <dbReference type="ARBA" id="ARBA00022771"/>
    </source>
</evidence>
<feature type="compositionally biased region" description="Basic and acidic residues" evidence="15">
    <location>
        <begin position="1924"/>
        <end position="1935"/>
    </location>
</feature>
<feature type="region of interest" description="Disordered" evidence="15">
    <location>
        <begin position="1858"/>
        <end position="2061"/>
    </location>
</feature>
<dbReference type="FunFam" id="3.40.50.300:FF:000015">
    <property type="entry name" value="chromodomain-helicase-DNA-binding protein 9 isoform X1"/>
    <property type="match status" value="1"/>
</dbReference>
<dbReference type="PANTHER" id="PTHR45623:SF17">
    <property type="entry name" value="CHROMODOMAIN-HELICASE-DNA-BINDING PROTEIN 3-RELATED"/>
    <property type="match status" value="1"/>
</dbReference>
<feature type="domain" description="Helicase ATP-binding" evidence="18">
    <location>
        <begin position="1073"/>
        <end position="1234"/>
    </location>
</feature>
<feature type="domain" description="PHD-type" evidence="17">
    <location>
        <begin position="376"/>
        <end position="423"/>
    </location>
</feature>
<dbReference type="CDD" id="cd18662">
    <property type="entry name" value="CD2_tandem_CHD3-4_like"/>
    <property type="match status" value="1"/>
</dbReference>
<feature type="compositionally biased region" description="Acidic residues" evidence="15">
    <location>
        <begin position="11"/>
        <end position="23"/>
    </location>
</feature>
<dbReference type="InterPro" id="IPR001650">
    <property type="entry name" value="Helicase_C-like"/>
</dbReference>
<evidence type="ECO:0000313" key="21">
    <source>
        <dbReference type="Proteomes" id="UP001209878"/>
    </source>
</evidence>
<evidence type="ECO:0000256" key="11">
    <source>
        <dbReference type="ARBA" id="ARBA00023125"/>
    </source>
</evidence>
<feature type="region of interest" description="Disordered" evidence="15">
    <location>
        <begin position="1"/>
        <end position="158"/>
    </location>
</feature>
<keyword evidence="4" id="KW-0677">Repeat</keyword>
<feature type="compositionally biased region" description="Basic residues" evidence="15">
    <location>
        <begin position="285"/>
        <end position="294"/>
    </location>
</feature>
<protein>
    <submittedName>
        <fullName evidence="20">Uncharacterized protein</fullName>
    </submittedName>
</protein>
<evidence type="ECO:0000256" key="15">
    <source>
        <dbReference type="SAM" id="MobiDB-lite"/>
    </source>
</evidence>
<feature type="region of interest" description="Disordered" evidence="15">
    <location>
        <begin position="2384"/>
        <end position="2415"/>
    </location>
</feature>
<dbReference type="GO" id="GO:0003677">
    <property type="term" value="F:DNA binding"/>
    <property type="evidence" value="ECO:0007669"/>
    <property type="project" value="UniProtKB-KW"/>
</dbReference>
<dbReference type="GO" id="GO:0003682">
    <property type="term" value="F:chromatin binding"/>
    <property type="evidence" value="ECO:0007669"/>
    <property type="project" value="TreeGrafter"/>
</dbReference>
<dbReference type="GO" id="GO:0008270">
    <property type="term" value="F:zinc ion binding"/>
    <property type="evidence" value="ECO:0007669"/>
    <property type="project" value="UniProtKB-KW"/>
</dbReference>
<dbReference type="InterPro" id="IPR049730">
    <property type="entry name" value="SNF2/RAD54-like_C"/>
</dbReference>
<dbReference type="SUPFAM" id="SSF57903">
    <property type="entry name" value="FYVE/PHD zinc finger"/>
    <property type="match status" value="1"/>
</dbReference>
<dbReference type="FunFam" id="3.30.40.10:FF:000001">
    <property type="entry name" value="chromodomain-helicase-DNA-binding protein 3 isoform X1"/>
    <property type="match status" value="1"/>
</dbReference>
<feature type="domain" description="Chromo" evidence="16">
    <location>
        <begin position="601"/>
        <end position="651"/>
    </location>
</feature>
<sequence>MPGPTKNGFNDYEEADTGDDPDEVLSFTTPPSVGEGEGRDPVEGVPAAILEGVGEDSSMSIPFTDESEQSTDKSKKVKKRKATDGAGGEKKAKKLKKKKAKKADSDIEAAEDMVDPGSDQETNEDSMLGQDVEAEAVVATKEQKKKKKKKKESSTANKTADEICLEAGLCDIDYEYTEEDYATLASHKLFSAHIRPMLVTQNPKLPVSKLMPLVSAKWREFTALNPNKNALKTTPKRDTPQTPVGGDDSMEVPESEEGTPAPSEGSRSGKKARGGKKSVAPLKIKLNKRKKKKMTSSLNASSQDEDNGFNTSDEEFERQLEEAAIIQAEEKLERERRPKMKKGRGKNAKRRMKTHLKKTSSYPTGLDAEGYETDHQDYCEVCQQGGEIILCDSCPRAYHLVCLEPELEHAPEGKWSCPHCEEVGAPEQDDDEHMEFCRVCKDGGELLCCDTCPSAYHTHCLTPAVVKVPNGRWQCPRCSCEPLTGRVQKILTWRWKEPPPVDDEMDHVTPHSPNKKQAEMREREFFIKWHDMCYWHSEWISELQLDVHHPAMYRNYIRKNDMDEPPPLEDGSSYGRQEDLDEDPHNLEERYYRYGVRPEWLQISRVINHRVVRDGSTWYLVKWRDLPYDQVTWEREDADIADLPHMINEYYLLRHMILGVDERKQRKAKQKKAKAKKGKKKKKDDTDEDEEDEDEDETDPDEEEERAALYKRRMPPAHPSVELTKKYVEQPEYINATGGTLHEYQLEGLNWLRYSWSHHTDTILADEMGLGKTIQTITFLYSLFKEVSPLSPPLQRGQSSITFLYSLYKEVSLLSPSSIPSTKRPVFYHFLYSLYKEVSPLSPSSTPSTKRPVFYHFPLLPLQGDQSSIAYLYSLYKEASLLSLSSTPSTRRSVFYRLPLLPLQRGQSSITFLYSLYKEVSPLSPSSTASTKKPVFYHCPVLPLQGGQSSIAFLYCLYKKASLLSLSSTPFTRRSVFYHFPLLPLQRGQSSITFLYSLYKEISLLSLSSTPSTRRSVFYHFPLLPLQGDQSSITFLYSLYTEVSLLSLSSTPSTRRSVFYHFPLLPLQGDQSSITFLYSLYKEGHTKGPFLVSAPLSTIINWEREFELWGPEMYVITYTGDKDSRAIIREHEFSFEEGAIRGGSKAFKMRKDAKVKFNVLLTSYELISIDAATLGSVDWEVLVVDEAHRLKNNQSKFFRIMSNYKIKYKLLLTGTPLQNNLEELFHLLNFMSQDGFGNLQDFLEKFADISKEDQIKKLHDMLGPHLLRRLKADVLKDIPSKSEFIIRVELSPLQKKYYKYILTRNFEALNGRGLSQVSLLNIMMDLKKCCNHPYLFPTAAAEAPKLPNGMFEGNSLVKACGKLILMLNMMKKLYRDNHRVLIFSQMTKMLDILEDFLETQGWRYERIDGGVTGSVRQDAIDRFNVAGSQAFAFLLSTRAGGLGINLATADTVIIYDSDWNPHNDIQAFSRAHRIGQRTKVMIYRFVTRNSVEERITQVAKRKMMLTHLVVRPGLGNKGSSMSKQELDDILKFGTEELFKDKETSHDIESGTESHIVYDDEAIEKLLDRTQEGQEEKQIEMNEYLSSFKVATYTVKEGDQQEEVEVLKCHRVFVCSAGGGRCQEDAEVEVLKQEAEHADPNYWEKLLRHHYEQQQEDMARSLGKGKRVRKQVNYNDAAMGNDDDAWNENLSDFDSDFSGQHNEDDDDDFDDGKKDTGRRRRGQGADDRDRPLPPLLARVLGFNARQRKAFLNAVMRYGMPPQDAFHSQWLVRDLRGKSEKEFKAYVSLFMRHLCEPGADNTETFADGVPREGLSRQHVLTRIGIMSLVRKKIQEFEMINGTHSMPQLLLPKLDDVKGSPLPVASPAPSIKEADKEVVDDKKAQVGNKEDAVDKAAKAETTDGEKKEEPKSVKDEPMDTSAAPAGDKAEENDLEKTEAVPAAGDKAKSDDKKTDEPMEVDTVAEKPTAEKDEKTEAAKTEIKEEAEKTAESSTKDVKEEPATEKNEPSTKPDEAQKKEQPATEDATPKKEASKGGEDATKKEQPATGEDATKKEQPAAVEETPKKFMFNIADGGFTELHTLWQNEQRALQPNHEFEVWHRRHDYWLLAGIVKHGYGRWQDIQNDICFSLVNEPFKADQGKGNFLEMKNKFLARRFKLLEQALVIEEQLRRAAYLNLTQDPNHPAMALNARYVPQPPCHGPQMPGTYPNHPAIALKCQVRTPTTPPWPSMPGMYPNHPAMALNARYVPQPPCHGPQMPGTYPNHPTMALNARYVPQPPRHGPQCQVRTPTTPPWPSMPGMYPNHPAMALNARFAELECLAESHQHLSKESLAGNKPANAVLHKVLNQLEELLSDMKQDVSRLPATLARIPPVTQRLQMSERSVLGRLVNPSQAPTTGSGPTAVTPGGNEALSSYITPQMPGHPFSSMMTAAGKAGYGTHALTAGQAGYSLPYTFSGSAAGNMNGSPQFPVSSSTPVSATQKGQ</sequence>
<feature type="compositionally biased region" description="Acidic residues" evidence="15">
    <location>
        <begin position="303"/>
        <end position="314"/>
    </location>
</feature>
<dbReference type="Gene3D" id="1.10.10.60">
    <property type="entry name" value="Homeodomain-like"/>
    <property type="match status" value="1"/>
</dbReference>
<dbReference type="Proteomes" id="UP001209878">
    <property type="component" value="Unassembled WGS sequence"/>
</dbReference>
<proteinExistence type="predicted"/>
<dbReference type="EMBL" id="JAODUO010000544">
    <property type="protein sequence ID" value="KAK2178433.1"/>
    <property type="molecule type" value="Genomic_DNA"/>
</dbReference>
<feature type="domain" description="Helicase C-terminal" evidence="19">
    <location>
        <begin position="1365"/>
        <end position="1527"/>
    </location>
</feature>
<dbReference type="InterPro" id="IPR027417">
    <property type="entry name" value="P-loop_NTPase"/>
</dbReference>
<dbReference type="InterPro" id="IPR038718">
    <property type="entry name" value="SNF2-like_sf"/>
</dbReference>
<feature type="compositionally biased region" description="Acidic residues" evidence="15">
    <location>
        <begin position="248"/>
        <end position="257"/>
    </location>
</feature>
<dbReference type="InterPro" id="IPR000330">
    <property type="entry name" value="SNF2_N"/>
</dbReference>
<keyword evidence="13" id="KW-0539">Nucleus</keyword>
<keyword evidence="12" id="KW-0804">Transcription</keyword>
<evidence type="ECO:0000259" key="18">
    <source>
        <dbReference type="PROSITE" id="PS51192"/>
    </source>
</evidence>
<evidence type="ECO:0000256" key="2">
    <source>
        <dbReference type="ARBA" id="ARBA00022553"/>
    </source>
</evidence>
<dbReference type="GO" id="GO:0005524">
    <property type="term" value="F:ATP binding"/>
    <property type="evidence" value="ECO:0007669"/>
    <property type="project" value="UniProtKB-KW"/>
</dbReference>